<organism evidence="2 3">
    <name type="scientific">Romanomermis culicivorax</name>
    <name type="common">Nematode worm</name>
    <dbReference type="NCBI Taxonomy" id="13658"/>
    <lineage>
        <taxon>Eukaryota</taxon>
        <taxon>Metazoa</taxon>
        <taxon>Ecdysozoa</taxon>
        <taxon>Nematoda</taxon>
        <taxon>Enoplea</taxon>
        <taxon>Dorylaimia</taxon>
        <taxon>Mermithida</taxon>
        <taxon>Mermithoidea</taxon>
        <taxon>Mermithidae</taxon>
        <taxon>Romanomermis</taxon>
    </lineage>
</organism>
<feature type="region of interest" description="Disordered" evidence="1">
    <location>
        <begin position="1"/>
        <end position="25"/>
    </location>
</feature>
<evidence type="ECO:0000313" key="2">
    <source>
        <dbReference type="Proteomes" id="UP000887565"/>
    </source>
</evidence>
<protein>
    <submittedName>
        <fullName evidence="3">Uncharacterized protein</fullName>
    </submittedName>
</protein>
<keyword evidence="2" id="KW-1185">Reference proteome</keyword>
<sequence>MKEEKKSMNKKAPDIAKSSQLRPDLVMNDQHAPEIIRDSKKLTKSNEDLDLDLDNLELNEIDPIYWCATRQSFG</sequence>
<dbReference type="AlphaFoldDB" id="A0A915KVC2"/>
<accession>A0A915KVC2</accession>
<reference evidence="3" key="1">
    <citation type="submission" date="2022-11" db="UniProtKB">
        <authorList>
            <consortium name="WormBaseParasite"/>
        </authorList>
    </citation>
    <scope>IDENTIFICATION</scope>
</reference>
<dbReference type="WBParaSite" id="nRc.2.0.1.t41510-RA">
    <property type="protein sequence ID" value="nRc.2.0.1.t41510-RA"/>
    <property type="gene ID" value="nRc.2.0.1.g41510"/>
</dbReference>
<name>A0A915KVC2_ROMCU</name>
<dbReference type="Proteomes" id="UP000887565">
    <property type="component" value="Unplaced"/>
</dbReference>
<evidence type="ECO:0000256" key="1">
    <source>
        <dbReference type="SAM" id="MobiDB-lite"/>
    </source>
</evidence>
<evidence type="ECO:0000313" key="3">
    <source>
        <dbReference type="WBParaSite" id="nRc.2.0.1.t41510-RA"/>
    </source>
</evidence>
<feature type="compositionally biased region" description="Basic and acidic residues" evidence="1">
    <location>
        <begin position="1"/>
        <end position="14"/>
    </location>
</feature>
<proteinExistence type="predicted"/>